<sequence length="108" mass="12284">MGTLSSMSLLVVQCVMCAMTVSAQHALYTRDPSQETEPNEITTYQNPTMVLNSPQTVFLYRAPYNWNPSYTKCLKSEFIGFKNGRGAVMRTIEFVNFEMGKKQAKEKK</sequence>
<dbReference type="EMBL" id="GBZX01000974">
    <property type="protein sequence ID" value="JAG91766.1"/>
    <property type="molecule type" value="mRNA"/>
</dbReference>
<name>A0A0C9RW23_AMBAM</name>
<feature type="non-terminal residue" evidence="2">
    <location>
        <position position="108"/>
    </location>
</feature>
<evidence type="ECO:0000256" key="1">
    <source>
        <dbReference type="SAM" id="SignalP"/>
    </source>
</evidence>
<feature type="signal peptide" evidence="1">
    <location>
        <begin position="1"/>
        <end position="23"/>
    </location>
</feature>
<proteinExistence type="evidence at transcript level"/>
<reference evidence="2" key="1">
    <citation type="journal article" date="2015" name="PLoS ONE">
        <title>An Insight into the Sialome of the Lone Star Tick, Amblyomma americanum, with a Glimpse on Its Time Dependent Gene Expression.</title>
        <authorList>
            <person name="Karim S."/>
            <person name="Ribeiro J.M."/>
        </authorList>
    </citation>
    <scope>NUCLEOTIDE SEQUENCE</scope>
    <source>
        <tissue evidence="2">Salivary gland</tissue>
    </source>
</reference>
<accession>A0A0C9RW23</accession>
<dbReference type="AlphaFoldDB" id="A0A0C9RW23"/>
<protein>
    <submittedName>
        <fullName evidence="2">Putative secreted protein</fullName>
    </submittedName>
</protein>
<organism evidence="2">
    <name type="scientific">Amblyomma americanum</name>
    <name type="common">Lone star tick</name>
    <dbReference type="NCBI Taxonomy" id="6943"/>
    <lineage>
        <taxon>Eukaryota</taxon>
        <taxon>Metazoa</taxon>
        <taxon>Ecdysozoa</taxon>
        <taxon>Arthropoda</taxon>
        <taxon>Chelicerata</taxon>
        <taxon>Arachnida</taxon>
        <taxon>Acari</taxon>
        <taxon>Parasitiformes</taxon>
        <taxon>Ixodida</taxon>
        <taxon>Ixodoidea</taxon>
        <taxon>Ixodidae</taxon>
        <taxon>Amblyomminae</taxon>
        <taxon>Amblyomma</taxon>
    </lineage>
</organism>
<keyword evidence="1" id="KW-0732">Signal</keyword>
<feature type="chain" id="PRO_5002202300" evidence="1">
    <location>
        <begin position="24"/>
        <end position="108"/>
    </location>
</feature>
<evidence type="ECO:0000313" key="2">
    <source>
        <dbReference type="EMBL" id="JAG91766.1"/>
    </source>
</evidence>